<protein>
    <submittedName>
        <fullName evidence="1">Peroxidase</fullName>
    </submittedName>
</protein>
<dbReference type="InterPro" id="IPR010195">
    <property type="entry name" value="Uncharacterised_peroxidase-rel"/>
</dbReference>
<organism evidence="1 2">
    <name type="scientific">Anaerobacillus alkaliphilus</name>
    <dbReference type="NCBI Taxonomy" id="1548597"/>
    <lineage>
        <taxon>Bacteria</taxon>
        <taxon>Bacillati</taxon>
        <taxon>Bacillota</taxon>
        <taxon>Bacilli</taxon>
        <taxon>Bacillales</taxon>
        <taxon>Bacillaceae</taxon>
        <taxon>Anaerobacillus</taxon>
    </lineage>
</organism>
<dbReference type="AlphaFoldDB" id="A0A4V1LFR6"/>
<dbReference type="InterPro" id="IPR029032">
    <property type="entry name" value="AhpD-like"/>
</dbReference>
<dbReference type="OrthoDB" id="122912at2"/>
<dbReference type="PANTHER" id="PTHR35446:SF2">
    <property type="entry name" value="CARBOXYMUCONOLACTONE DECARBOXYLASE-LIKE DOMAIN-CONTAINING PROTEIN"/>
    <property type="match status" value="1"/>
</dbReference>
<sequence>MEHHGAALHLLTKNEELVETLKRNYKEANVDEKTMAMLDYAVKLTEKPTNIKEADVTLLKNIGCSDREILDLCQITSYFNFVNRLAEGLGVQLEDH</sequence>
<name>A0A4V1LFR6_9BACI</name>
<dbReference type="Gene3D" id="1.20.1290.10">
    <property type="entry name" value="AhpD-like"/>
    <property type="match status" value="1"/>
</dbReference>
<comment type="caution">
    <text evidence="1">The sequence shown here is derived from an EMBL/GenBank/DDBJ whole genome shotgun (WGS) entry which is preliminary data.</text>
</comment>
<keyword evidence="1" id="KW-0575">Peroxidase</keyword>
<proteinExistence type="predicted"/>
<dbReference type="PANTHER" id="PTHR35446">
    <property type="entry name" value="SI:CH211-175M2.5"/>
    <property type="match status" value="1"/>
</dbReference>
<accession>A0A4V1LFR6</accession>
<dbReference type="SUPFAM" id="SSF69118">
    <property type="entry name" value="AhpD-like"/>
    <property type="match status" value="1"/>
</dbReference>
<reference evidence="1 2" key="1">
    <citation type="journal article" date="2019" name="Int. J. Syst. Evol. Microbiol.">
        <title>Anaerobacillus alkaliphilus sp. nov., a novel alkaliphilic and moderately halophilic bacterium.</title>
        <authorList>
            <person name="Borsodi A.K."/>
            <person name="Aszalos J.M."/>
            <person name="Bihari P."/>
            <person name="Nagy I."/>
            <person name="Schumann P."/>
            <person name="Sproer C."/>
            <person name="Kovacs A.L."/>
            <person name="Boka K."/>
            <person name="Dobosy P."/>
            <person name="Ovari M."/>
            <person name="Szili-Kovacs T."/>
            <person name="Toth E."/>
        </authorList>
    </citation>
    <scope>NUCLEOTIDE SEQUENCE [LARGE SCALE GENOMIC DNA]</scope>
    <source>
        <strain evidence="1 2">B16-10</strain>
    </source>
</reference>
<keyword evidence="2" id="KW-1185">Reference proteome</keyword>
<dbReference type="Proteomes" id="UP000290649">
    <property type="component" value="Unassembled WGS sequence"/>
</dbReference>
<dbReference type="GO" id="GO:0004601">
    <property type="term" value="F:peroxidase activity"/>
    <property type="evidence" value="ECO:0007669"/>
    <property type="project" value="UniProtKB-KW"/>
</dbReference>
<dbReference type="EMBL" id="QOUX01000047">
    <property type="protein sequence ID" value="RXI96219.1"/>
    <property type="molecule type" value="Genomic_DNA"/>
</dbReference>
<evidence type="ECO:0000313" key="1">
    <source>
        <dbReference type="EMBL" id="RXI96219.1"/>
    </source>
</evidence>
<evidence type="ECO:0000313" key="2">
    <source>
        <dbReference type="Proteomes" id="UP000290649"/>
    </source>
</evidence>
<dbReference type="NCBIfam" id="TIGR01926">
    <property type="entry name" value="peroxid_rel"/>
    <property type="match status" value="1"/>
</dbReference>
<keyword evidence="1" id="KW-0560">Oxidoreductase</keyword>
<gene>
    <name evidence="1" type="ORF">DS745_20980</name>
</gene>